<name>A0ABD0URN6_DENTH</name>
<reference evidence="2 3" key="1">
    <citation type="journal article" date="2024" name="Plant Biotechnol. J.">
        <title>Dendrobium thyrsiflorum genome and its molecular insights into genes involved in important horticultural traits.</title>
        <authorList>
            <person name="Chen B."/>
            <person name="Wang J.Y."/>
            <person name="Zheng P.J."/>
            <person name="Li K.L."/>
            <person name="Liang Y.M."/>
            <person name="Chen X.F."/>
            <person name="Zhang C."/>
            <person name="Zhao X."/>
            <person name="He X."/>
            <person name="Zhang G.Q."/>
            <person name="Liu Z.J."/>
            <person name="Xu Q."/>
        </authorList>
    </citation>
    <scope>NUCLEOTIDE SEQUENCE [LARGE SCALE GENOMIC DNA]</scope>
    <source>
        <strain evidence="2">GZMU011</strain>
    </source>
</reference>
<sequence>MESQLGRLGEMIKKFMEMQSKAPSAIQIAKPQHDLTRVPLTESKGKEIGWEEFGEVSFFHQEPSPGAPRRGGFGFPNEGARRIESDLQATQKRRDQHKRKSIEEDSQSNQSEGSNGKRPKSGHDGVSSSVASRAMEACTKCEGFIR</sequence>
<dbReference type="EMBL" id="JANQDX010000012">
    <property type="protein sequence ID" value="KAL0915264.1"/>
    <property type="molecule type" value="Genomic_DNA"/>
</dbReference>
<dbReference type="Proteomes" id="UP001552299">
    <property type="component" value="Unassembled WGS sequence"/>
</dbReference>
<protein>
    <submittedName>
        <fullName evidence="2">Uncharacterized protein</fullName>
    </submittedName>
</protein>
<dbReference type="AlphaFoldDB" id="A0ABD0URN6"/>
<gene>
    <name evidence="2" type="ORF">M5K25_015667</name>
</gene>
<evidence type="ECO:0000313" key="2">
    <source>
        <dbReference type="EMBL" id="KAL0915264.1"/>
    </source>
</evidence>
<proteinExistence type="predicted"/>
<evidence type="ECO:0000313" key="3">
    <source>
        <dbReference type="Proteomes" id="UP001552299"/>
    </source>
</evidence>
<organism evidence="2 3">
    <name type="scientific">Dendrobium thyrsiflorum</name>
    <name type="common">Pinecone-like raceme dendrobium</name>
    <name type="synonym">Orchid</name>
    <dbReference type="NCBI Taxonomy" id="117978"/>
    <lineage>
        <taxon>Eukaryota</taxon>
        <taxon>Viridiplantae</taxon>
        <taxon>Streptophyta</taxon>
        <taxon>Embryophyta</taxon>
        <taxon>Tracheophyta</taxon>
        <taxon>Spermatophyta</taxon>
        <taxon>Magnoliopsida</taxon>
        <taxon>Liliopsida</taxon>
        <taxon>Asparagales</taxon>
        <taxon>Orchidaceae</taxon>
        <taxon>Epidendroideae</taxon>
        <taxon>Malaxideae</taxon>
        <taxon>Dendrobiinae</taxon>
        <taxon>Dendrobium</taxon>
    </lineage>
</organism>
<accession>A0ABD0URN6</accession>
<comment type="caution">
    <text evidence="2">The sequence shown here is derived from an EMBL/GenBank/DDBJ whole genome shotgun (WGS) entry which is preliminary data.</text>
</comment>
<evidence type="ECO:0000256" key="1">
    <source>
        <dbReference type="SAM" id="MobiDB-lite"/>
    </source>
</evidence>
<keyword evidence="3" id="KW-1185">Reference proteome</keyword>
<feature type="region of interest" description="Disordered" evidence="1">
    <location>
        <begin position="59"/>
        <end position="133"/>
    </location>
</feature>